<evidence type="ECO:0000256" key="5">
    <source>
        <dbReference type="SAM" id="Phobius"/>
    </source>
</evidence>
<protein>
    <recommendedName>
        <fullName evidence="6">Methylamine utilisation protein MauE domain-containing protein</fullName>
    </recommendedName>
</protein>
<evidence type="ECO:0000259" key="6">
    <source>
        <dbReference type="Pfam" id="PF07291"/>
    </source>
</evidence>
<evidence type="ECO:0000313" key="8">
    <source>
        <dbReference type="Proteomes" id="UP000542674"/>
    </source>
</evidence>
<dbReference type="GO" id="GO:0030416">
    <property type="term" value="P:methylamine metabolic process"/>
    <property type="evidence" value="ECO:0007669"/>
    <property type="project" value="InterPro"/>
</dbReference>
<comment type="caution">
    <text evidence="7">The sequence shown here is derived from an EMBL/GenBank/DDBJ whole genome shotgun (WGS) entry which is preliminary data.</text>
</comment>
<keyword evidence="4 5" id="KW-0472">Membrane</keyword>
<dbReference type="EMBL" id="JACHJS010000001">
    <property type="protein sequence ID" value="MBB4966760.1"/>
    <property type="molecule type" value="Genomic_DNA"/>
</dbReference>
<dbReference type="Proteomes" id="UP000542674">
    <property type="component" value="Unassembled WGS sequence"/>
</dbReference>
<gene>
    <name evidence="7" type="ORF">F4559_004119</name>
</gene>
<name>A0A7W7T562_9PSEU</name>
<sequence>MNALTEFAEAQPPLLALLLVVAGAAKLLPVVRGSGIAPTGVLALVPRRYRGAASTTLACAEVTLGIALLCIPALSVRLAVAASFAAAVLVVGFLWRRKPEAGCGCFGDLSGERVGARTLVRTCVVAVLAGIALGGRAPVSATLTDLTAVHVTTMVIEVGVIAALSPELALWWVRLRGRSVPCAYRRVPSAHALGKLRAHAEWHRYAELLTAAEPFDEWRDLCWQMFAFPGCRDGLDVDVVFAVHLDGRGPEVRVAVVTAADTGESVVAGV</sequence>
<dbReference type="GO" id="GO:0016020">
    <property type="term" value="C:membrane"/>
    <property type="evidence" value="ECO:0007669"/>
    <property type="project" value="UniProtKB-SubCell"/>
</dbReference>
<keyword evidence="2 5" id="KW-0812">Transmembrane</keyword>
<feature type="transmembrane region" description="Helical" evidence="5">
    <location>
        <begin position="78"/>
        <end position="95"/>
    </location>
</feature>
<reference evidence="7 8" key="1">
    <citation type="submission" date="2020-08" db="EMBL/GenBank/DDBJ databases">
        <title>Sequencing the genomes of 1000 actinobacteria strains.</title>
        <authorList>
            <person name="Klenk H.-P."/>
        </authorList>
    </citation>
    <scope>NUCLEOTIDE SEQUENCE [LARGE SCALE GENOMIC DNA]</scope>
    <source>
        <strain evidence="7 8">DSM 45084</strain>
    </source>
</reference>
<dbReference type="RefSeq" id="WP_184671001.1">
    <property type="nucleotide sequence ID" value="NZ_BAABAI010000022.1"/>
</dbReference>
<organism evidence="7 8">
    <name type="scientific">Saccharothrix violaceirubra</name>
    <dbReference type="NCBI Taxonomy" id="413306"/>
    <lineage>
        <taxon>Bacteria</taxon>
        <taxon>Bacillati</taxon>
        <taxon>Actinomycetota</taxon>
        <taxon>Actinomycetes</taxon>
        <taxon>Pseudonocardiales</taxon>
        <taxon>Pseudonocardiaceae</taxon>
        <taxon>Saccharothrix</taxon>
    </lineage>
</organism>
<accession>A0A7W7T562</accession>
<dbReference type="AlphaFoldDB" id="A0A7W7T562"/>
<dbReference type="InterPro" id="IPR009908">
    <property type="entry name" value="Methylamine_util_MauE"/>
</dbReference>
<evidence type="ECO:0000313" key="7">
    <source>
        <dbReference type="EMBL" id="MBB4966760.1"/>
    </source>
</evidence>
<evidence type="ECO:0000256" key="2">
    <source>
        <dbReference type="ARBA" id="ARBA00022692"/>
    </source>
</evidence>
<proteinExistence type="predicted"/>
<evidence type="ECO:0000256" key="1">
    <source>
        <dbReference type="ARBA" id="ARBA00004141"/>
    </source>
</evidence>
<evidence type="ECO:0000256" key="3">
    <source>
        <dbReference type="ARBA" id="ARBA00022989"/>
    </source>
</evidence>
<comment type="subcellular location">
    <subcellularLocation>
        <location evidence="1">Membrane</location>
        <topology evidence="1">Multi-pass membrane protein</topology>
    </subcellularLocation>
</comment>
<keyword evidence="8" id="KW-1185">Reference proteome</keyword>
<evidence type="ECO:0000256" key="4">
    <source>
        <dbReference type="ARBA" id="ARBA00023136"/>
    </source>
</evidence>
<dbReference type="Pfam" id="PF07291">
    <property type="entry name" value="MauE"/>
    <property type="match status" value="1"/>
</dbReference>
<feature type="domain" description="Methylamine utilisation protein MauE" evidence="6">
    <location>
        <begin position="12"/>
        <end position="133"/>
    </location>
</feature>
<keyword evidence="3 5" id="KW-1133">Transmembrane helix</keyword>